<sequence length="176" mass="19309">MRDEAVPLETSRFTLLIYRLSNAVITIQYGREVQDEALKVDPRQRDNVRKAALWVAQAMDRPAPAVNPSDGRFGAPPYACALLGDGVPMLPTVCDDGDVIVQVRLAPPWRGKSGIAVAKEMMAHYGSKPFKPVKGLGDEASLKKDIMWVRVSNLVLKVGNSTKAHVARILERLPPP</sequence>
<gene>
    <name evidence="1" type="ORF">GCM10022419_111500</name>
</gene>
<dbReference type="RefSeq" id="WP_345575164.1">
    <property type="nucleotide sequence ID" value="NZ_BAABDQ010000044.1"/>
</dbReference>
<accession>A0ABP6ZGW3</accession>
<comment type="caution">
    <text evidence="1">The sequence shown here is derived from an EMBL/GenBank/DDBJ whole genome shotgun (WGS) entry which is preliminary data.</text>
</comment>
<keyword evidence="2" id="KW-1185">Reference proteome</keyword>
<proteinExistence type="predicted"/>
<name>A0ABP6ZGW3_9ACTN</name>
<reference evidence="2" key="1">
    <citation type="journal article" date="2019" name="Int. J. Syst. Evol. Microbiol.">
        <title>The Global Catalogue of Microorganisms (GCM) 10K type strain sequencing project: providing services to taxonomists for standard genome sequencing and annotation.</title>
        <authorList>
            <consortium name="The Broad Institute Genomics Platform"/>
            <consortium name="The Broad Institute Genome Sequencing Center for Infectious Disease"/>
            <person name="Wu L."/>
            <person name="Ma J."/>
        </authorList>
    </citation>
    <scope>NUCLEOTIDE SEQUENCE [LARGE SCALE GENOMIC DNA]</scope>
    <source>
        <strain evidence="2">JCM 17326</strain>
    </source>
</reference>
<evidence type="ECO:0008006" key="3">
    <source>
        <dbReference type="Google" id="ProtNLM"/>
    </source>
</evidence>
<organism evidence="1 2">
    <name type="scientific">Nonomuraea rosea</name>
    <dbReference type="NCBI Taxonomy" id="638574"/>
    <lineage>
        <taxon>Bacteria</taxon>
        <taxon>Bacillati</taxon>
        <taxon>Actinomycetota</taxon>
        <taxon>Actinomycetes</taxon>
        <taxon>Streptosporangiales</taxon>
        <taxon>Streptosporangiaceae</taxon>
        <taxon>Nonomuraea</taxon>
    </lineage>
</organism>
<evidence type="ECO:0000313" key="1">
    <source>
        <dbReference type="EMBL" id="GAA3608289.1"/>
    </source>
</evidence>
<evidence type="ECO:0000313" key="2">
    <source>
        <dbReference type="Proteomes" id="UP001500630"/>
    </source>
</evidence>
<dbReference type="EMBL" id="BAABDQ010000044">
    <property type="protein sequence ID" value="GAA3608289.1"/>
    <property type="molecule type" value="Genomic_DNA"/>
</dbReference>
<dbReference type="Proteomes" id="UP001500630">
    <property type="component" value="Unassembled WGS sequence"/>
</dbReference>
<protein>
    <recommendedName>
        <fullName evidence="3">Type II toxin-antitoxin system PemK/MazF family toxin</fullName>
    </recommendedName>
</protein>